<protein>
    <submittedName>
        <fullName evidence="1">Uncharacterized protein</fullName>
    </submittedName>
</protein>
<gene>
    <name evidence="1" type="ORF">FORC53_4757</name>
</gene>
<proteinExistence type="predicted"/>
<evidence type="ECO:0000313" key="2">
    <source>
        <dbReference type="Proteomes" id="UP000263418"/>
    </source>
</evidence>
<organism evidence="1 2">
    <name type="scientific">Vibrio vulnificus</name>
    <dbReference type="NCBI Taxonomy" id="672"/>
    <lineage>
        <taxon>Bacteria</taxon>
        <taxon>Pseudomonadati</taxon>
        <taxon>Pseudomonadota</taxon>
        <taxon>Gammaproteobacteria</taxon>
        <taxon>Vibrionales</taxon>
        <taxon>Vibrionaceae</taxon>
        <taxon>Vibrio</taxon>
    </lineage>
</organism>
<dbReference type="EMBL" id="CP019292">
    <property type="protein sequence ID" value="AXX63096.1"/>
    <property type="molecule type" value="Genomic_DNA"/>
</dbReference>
<evidence type="ECO:0000313" key="1">
    <source>
        <dbReference type="EMBL" id="AXX63096.1"/>
    </source>
</evidence>
<reference evidence="1 2" key="1">
    <citation type="submission" date="2017-03" db="EMBL/GenBank/DDBJ databases">
        <title>Complete Genome Sequence of Vibrio vulnificus FORC_053.</title>
        <authorList>
            <consortium name="Food-borne Pathogen Omics Research Center"/>
            <person name="Chung H.Y."/>
            <person name="Na E.J."/>
            <person name="Song J.S."/>
            <person name="Kim H."/>
            <person name="Lee J.-H."/>
            <person name="Ryu S."/>
            <person name="Choi S.H."/>
        </authorList>
    </citation>
    <scope>NUCLEOTIDE SEQUENCE [LARGE SCALE GENOMIC DNA]</scope>
    <source>
        <strain evidence="1 2">FORC_053</strain>
    </source>
</reference>
<sequence length="64" mass="7435">MPNTKNDQKIQVTPNQKALLVQTVKQLITLNQKKPTANTTQEQINQTINKLSNRFHDMFEIVEQ</sequence>
<dbReference type="Proteomes" id="UP000263418">
    <property type="component" value="Chromosome 3"/>
</dbReference>
<name>A0AAN1PVM3_VIBVL</name>
<accession>A0AAN1PVM3</accession>
<dbReference type="AlphaFoldDB" id="A0AAN1PVM3"/>